<dbReference type="InterPro" id="IPR053052">
    <property type="entry name" value="Imprinting_Balance_Reg"/>
</dbReference>
<dbReference type="CDD" id="cd06257">
    <property type="entry name" value="DnaJ"/>
    <property type="match status" value="1"/>
</dbReference>
<dbReference type="InParanoid" id="A0A251UZ86"/>
<reference evidence="4" key="2">
    <citation type="submission" date="2017-02" db="EMBL/GenBank/DDBJ databases">
        <title>Sunflower complete genome.</title>
        <authorList>
            <person name="Langlade N."/>
            <person name="Munos S."/>
        </authorList>
    </citation>
    <scope>NUCLEOTIDE SEQUENCE [LARGE SCALE GENOMIC DNA]</scope>
    <source>
        <tissue evidence="4">Leaves</tissue>
    </source>
</reference>
<dbReference type="SMART" id="SM00271">
    <property type="entry name" value="DnaJ"/>
    <property type="match status" value="1"/>
</dbReference>
<keyword evidence="5" id="KW-1185">Reference proteome</keyword>
<evidence type="ECO:0000313" key="3">
    <source>
        <dbReference type="EMBL" id="KAF5809644.1"/>
    </source>
</evidence>
<reference evidence="3" key="3">
    <citation type="submission" date="2020-06" db="EMBL/GenBank/DDBJ databases">
        <title>Helianthus annuus Genome sequencing and assembly Release 2.</title>
        <authorList>
            <person name="Gouzy J."/>
            <person name="Langlade N."/>
            <person name="Munos S."/>
        </authorList>
    </citation>
    <scope>NUCLEOTIDE SEQUENCE</scope>
    <source>
        <tissue evidence="3">Leaves</tissue>
    </source>
</reference>
<dbReference type="OMA" id="KEVQNHR"/>
<dbReference type="EMBL" id="CM007893">
    <property type="protein sequence ID" value="OTG28454.1"/>
    <property type="molecule type" value="Genomic_DNA"/>
</dbReference>
<dbReference type="FunCoup" id="A0A251UZ86">
    <property type="interactions" value="2173"/>
</dbReference>
<dbReference type="EMBL" id="MNCJ02000319">
    <property type="protein sequence ID" value="KAF5809644.1"/>
    <property type="molecule type" value="Genomic_DNA"/>
</dbReference>
<dbReference type="AlphaFoldDB" id="A0A251UZ86"/>
<proteinExistence type="predicted"/>
<dbReference type="PROSITE" id="PS00636">
    <property type="entry name" value="DNAJ_1"/>
    <property type="match status" value="1"/>
</dbReference>
<evidence type="ECO:0000313" key="5">
    <source>
        <dbReference type="Proteomes" id="UP000215914"/>
    </source>
</evidence>
<dbReference type="InterPro" id="IPR036869">
    <property type="entry name" value="J_dom_sf"/>
</dbReference>
<evidence type="ECO:0000256" key="1">
    <source>
        <dbReference type="SAM" id="MobiDB-lite"/>
    </source>
</evidence>
<dbReference type="Gramene" id="mRNA:HanXRQr2_Chr04g0159671">
    <property type="protein sequence ID" value="CDS:HanXRQr2_Chr04g0159671.1"/>
    <property type="gene ID" value="HanXRQr2_Chr04g0159671"/>
</dbReference>
<feature type="region of interest" description="Disordered" evidence="1">
    <location>
        <begin position="337"/>
        <end position="384"/>
    </location>
</feature>
<dbReference type="PROSITE" id="PS50076">
    <property type="entry name" value="DNAJ_2"/>
    <property type="match status" value="1"/>
</dbReference>
<accession>A0A251UZ86</accession>
<dbReference type="InterPro" id="IPR018253">
    <property type="entry name" value="DnaJ_domain_CS"/>
</dbReference>
<dbReference type="Gene3D" id="1.10.287.110">
    <property type="entry name" value="DnaJ domain"/>
    <property type="match status" value="1"/>
</dbReference>
<protein>
    <submittedName>
        <fullName evidence="3">DnaJ domain, Chaperone J-domain superfamily</fullName>
    </submittedName>
    <submittedName>
        <fullName evidence="4">Putative dnaJ domain-containing protein</fullName>
    </submittedName>
</protein>
<dbReference type="Proteomes" id="UP000215914">
    <property type="component" value="Chromosome 4"/>
</dbReference>
<evidence type="ECO:0000259" key="2">
    <source>
        <dbReference type="PROSITE" id="PS50076"/>
    </source>
</evidence>
<dbReference type="InterPro" id="IPR001623">
    <property type="entry name" value="DnaJ_domain"/>
</dbReference>
<dbReference type="PANTHER" id="PTHR45496:SF1">
    <property type="entry name" value="CHAPERONE DNAJ-DOMAIN SUPERFAMILY PROTEIN"/>
    <property type="match status" value="1"/>
</dbReference>
<feature type="compositionally biased region" description="Polar residues" evidence="1">
    <location>
        <begin position="340"/>
        <end position="366"/>
    </location>
</feature>
<feature type="domain" description="J" evidence="2">
    <location>
        <begin position="70"/>
        <end position="136"/>
    </location>
</feature>
<dbReference type="SUPFAM" id="SSF46565">
    <property type="entry name" value="Chaperone J-domain"/>
    <property type="match status" value="1"/>
</dbReference>
<dbReference type="Pfam" id="PF00226">
    <property type="entry name" value="DnaJ"/>
    <property type="match status" value="1"/>
</dbReference>
<dbReference type="STRING" id="4232.A0A251UZ86"/>
<name>A0A251UZ86_HELAN</name>
<dbReference type="OrthoDB" id="10250354at2759"/>
<sequence length="384" mass="43247">MQPTTSQADTKAEADRLLRMAENLLEEKDLNAARDFALLAQETEPLINGSDQIIAITDVLIAADKHINHNWYSILQIDINRTDDSELIKQQYRRLALLLHPDNNKFSLSESAFKLVGDAWSVLSNPVKKTSYDNELFAFSNADLDDVKNFEEKMPVVGKMSSVLSDSEMKTAHDKELLAFLNVDLDAMKNRREKEVQNHRENIPVAGDAYILSDPVSKTAYDKELFEVLIDLDAVTDQSDERKKEVQNHREKMPVRRNFGNGASENIWTPCPYCYYLYEYPRVLEGYCLRCQNCDRAFQVVEIPTEALPPMVPGTEAYRFSWPYFPIGFTIAGATDRMPQETSSPLGGSLPNCVTSESPSSLQSPGKTAPISRKRGRPAKSPAS</sequence>
<gene>
    <name evidence="4" type="ORF">HannXRQ_Chr04g0111451</name>
    <name evidence="3" type="ORF">HanXRQr2_Chr04g0159671</name>
</gene>
<dbReference type="PANTHER" id="PTHR45496">
    <property type="entry name" value="CHAPERONE DNAJ-DOMAIN SUPERFAMILY PROTEIN"/>
    <property type="match status" value="1"/>
</dbReference>
<reference evidence="3 5" key="1">
    <citation type="journal article" date="2017" name="Nature">
        <title>The sunflower genome provides insights into oil metabolism, flowering and Asterid evolution.</title>
        <authorList>
            <person name="Badouin H."/>
            <person name="Gouzy J."/>
            <person name="Grassa C.J."/>
            <person name="Murat F."/>
            <person name="Staton S.E."/>
            <person name="Cottret L."/>
            <person name="Lelandais-Briere C."/>
            <person name="Owens G.L."/>
            <person name="Carrere S."/>
            <person name="Mayjonade B."/>
            <person name="Legrand L."/>
            <person name="Gill N."/>
            <person name="Kane N.C."/>
            <person name="Bowers J.E."/>
            <person name="Hubner S."/>
            <person name="Bellec A."/>
            <person name="Berard A."/>
            <person name="Berges H."/>
            <person name="Blanchet N."/>
            <person name="Boniface M.C."/>
            <person name="Brunel D."/>
            <person name="Catrice O."/>
            <person name="Chaidir N."/>
            <person name="Claudel C."/>
            <person name="Donnadieu C."/>
            <person name="Faraut T."/>
            <person name="Fievet G."/>
            <person name="Helmstetter N."/>
            <person name="King M."/>
            <person name="Knapp S.J."/>
            <person name="Lai Z."/>
            <person name="Le Paslier M.C."/>
            <person name="Lippi Y."/>
            <person name="Lorenzon L."/>
            <person name="Mandel J.R."/>
            <person name="Marage G."/>
            <person name="Marchand G."/>
            <person name="Marquand E."/>
            <person name="Bret-Mestries E."/>
            <person name="Morien E."/>
            <person name="Nambeesan S."/>
            <person name="Nguyen T."/>
            <person name="Pegot-Espagnet P."/>
            <person name="Pouilly N."/>
            <person name="Raftis F."/>
            <person name="Sallet E."/>
            <person name="Schiex T."/>
            <person name="Thomas J."/>
            <person name="Vandecasteele C."/>
            <person name="Vares D."/>
            <person name="Vear F."/>
            <person name="Vautrin S."/>
            <person name="Crespi M."/>
            <person name="Mangin B."/>
            <person name="Burke J.M."/>
            <person name="Salse J."/>
            <person name="Munos S."/>
            <person name="Vincourt P."/>
            <person name="Rieseberg L.H."/>
            <person name="Langlade N.B."/>
        </authorList>
    </citation>
    <scope>NUCLEOTIDE SEQUENCE [LARGE SCALE GENOMIC DNA]</scope>
    <source>
        <strain evidence="5">cv. SF193</strain>
        <tissue evidence="3">Leaves</tissue>
    </source>
</reference>
<evidence type="ECO:0000313" key="4">
    <source>
        <dbReference type="EMBL" id="OTG28454.1"/>
    </source>
</evidence>
<organism evidence="4 5">
    <name type="scientific">Helianthus annuus</name>
    <name type="common">Common sunflower</name>
    <dbReference type="NCBI Taxonomy" id="4232"/>
    <lineage>
        <taxon>Eukaryota</taxon>
        <taxon>Viridiplantae</taxon>
        <taxon>Streptophyta</taxon>
        <taxon>Embryophyta</taxon>
        <taxon>Tracheophyta</taxon>
        <taxon>Spermatophyta</taxon>
        <taxon>Magnoliopsida</taxon>
        <taxon>eudicotyledons</taxon>
        <taxon>Gunneridae</taxon>
        <taxon>Pentapetalae</taxon>
        <taxon>asterids</taxon>
        <taxon>campanulids</taxon>
        <taxon>Asterales</taxon>
        <taxon>Asteraceae</taxon>
        <taxon>Asteroideae</taxon>
        <taxon>Heliantheae alliance</taxon>
        <taxon>Heliantheae</taxon>
        <taxon>Helianthus</taxon>
    </lineage>
</organism>